<evidence type="ECO:0000259" key="2">
    <source>
        <dbReference type="Pfam" id="PF25053"/>
    </source>
</evidence>
<evidence type="ECO:0000313" key="3">
    <source>
        <dbReference type="EMBL" id="KAK3688957.1"/>
    </source>
</evidence>
<comment type="caution">
    <text evidence="3">The sequence shown here is derived from an EMBL/GenBank/DDBJ whole genome shotgun (WGS) entry which is preliminary data.</text>
</comment>
<evidence type="ECO:0000313" key="4">
    <source>
        <dbReference type="Proteomes" id="UP001270362"/>
    </source>
</evidence>
<keyword evidence="1" id="KW-0732">Signal</keyword>
<sequence>MFIDLVLCHASIILWRLCCGEGKKQIKTIAAEIEVLAEEIASRLDECNTRTGQIGFKHFRDVIVVVWRGMRMDPDAQMKRLEALRNEIQSELLVSLTKKLDWVGIQSTKGFQKLDDGFKALIGDTMKVLENSEDSAQQRHGQIMEQFQNLNLAAMQPAKGGDSDAVKQGMIEDLKERLWYSSMKHRHHAIRVAHRKTFEWIFTGQRKTAESNTTFMEWISAGNGLFWVSGRAGTGKSSLMRFLEDDPRTLPVFQTWAGERPLVLATFYFWNSEAAGLIIDGLDEFEATSSEQMRIAEILCQASRSPDLKIVVSSRPENAFETAFRNSTKLRLRQLTQADRRLYVFDKLSAVPRLQTIATDEEQQFLFDLVVERSEGIFLWVHLAVETLIQEIAVSMGISKLENVIKGIPSGRKELAQVFDHMLRNRIPAENRRLGHCLIETMRYCSTLPDKIIPMHERTSIGKMTSLAVSFFEDDVSSAIQMPVKPLLKTEAKSRIELSVNLMRRYCGGLLEARPLTTARTATKTSTKTMTTKTTTKRRRKATVKDLEVRFLHKDVLIFLNQPETQQFLQNSLGRIETTFLHSNFLKCIFMMMKVFNPGPWLVTPDLFDTSNLSAYGHAEDDDPRNVEVLLDGIDQLMCRHLEDPKIGATMSMAGHLHLVQYNTRGGAYWTGHFAIRYETSNGTKGDLFRGRTPDFLSFVIQQGLFRYVESKLGSRKAGREDLLGERAPCRPSVREQTAARVPGAGRGLAIAARSGRRPVRYVRQEGAAS</sequence>
<feature type="domain" description="DUF7791" evidence="2">
    <location>
        <begin position="462"/>
        <end position="574"/>
    </location>
</feature>
<proteinExistence type="predicted"/>
<feature type="signal peptide" evidence="1">
    <location>
        <begin position="1"/>
        <end position="20"/>
    </location>
</feature>
<dbReference type="InterPro" id="IPR027417">
    <property type="entry name" value="P-loop_NTPase"/>
</dbReference>
<protein>
    <submittedName>
        <fullName evidence="3">Small s protein</fullName>
    </submittedName>
</protein>
<reference evidence="3" key="1">
    <citation type="journal article" date="2023" name="Mol. Phylogenet. Evol.">
        <title>Genome-scale phylogeny and comparative genomics of the fungal order Sordariales.</title>
        <authorList>
            <person name="Hensen N."/>
            <person name="Bonometti L."/>
            <person name="Westerberg I."/>
            <person name="Brannstrom I.O."/>
            <person name="Guillou S."/>
            <person name="Cros-Aarteil S."/>
            <person name="Calhoun S."/>
            <person name="Haridas S."/>
            <person name="Kuo A."/>
            <person name="Mondo S."/>
            <person name="Pangilinan J."/>
            <person name="Riley R."/>
            <person name="LaButti K."/>
            <person name="Andreopoulos B."/>
            <person name="Lipzen A."/>
            <person name="Chen C."/>
            <person name="Yan M."/>
            <person name="Daum C."/>
            <person name="Ng V."/>
            <person name="Clum A."/>
            <person name="Steindorff A."/>
            <person name="Ohm R.A."/>
            <person name="Martin F."/>
            <person name="Silar P."/>
            <person name="Natvig D.O."/>
            <person name="Lalanne C."/>
            <person name="Gautier V."/>
            <person name="Ament-Velasquez S.L."/>
            <person name="Kruys A."/>
            <person name="Hutchinson M.I."/>
            <person name="Powell A.J."/>
            <person name="Barry K."/>
            <person name="Miller A.N."/>
            <person name="Grigoriev I.V."/>
            <person name="Debuchy R."/>
            <person name="Gladieux P."/>
            <person name="Hiltunen Thoren M."/>
            <person name="Johannesson H."/>
        </authorList>
    </citation>
    <scope>NUCLEOTIDE SEQUENCE</scope>
    <source>
        <strain evidence="3">CBS 314.62</strain>
    </source>
</reference>
<feature type="chain" id="PRO_5042145890" evidence="1">
    <location>
        <begin position="21"/>
        <end position="770"/>
    </location>
</feature>
<reference evidence="3" key="2">
    <citation type="submission" date="2023-06" db="EMBL/GenBank/DDBJ databases">
        <authorList>
            <consortium name="Lawrence Berkeley National Laboratory"/>
            <person name="Haridas S."/>
            <person name="Hensen N."/>
            <person name="Bonometti L."/>
            <person name="Westerberg I."/>
            <person name="Brannstrom I.O."/>
            <person name="Guillou S."/>
            <person name="Cros-Aarteil S."/>
            <person name="Calhoun S."/>
            <person name="Kuo A."/>
            <person name="Mondo S."/>
            <person name="Pangilinan J."/>
            <person name="Riley R."/>
            <person name="Labutti K."/>
            <person name="Andreopoulos B."/>
            <person name="Lipzen A."/>
            <person name="Chen C."/>
            <person name="Yanf M."/>
            <person name="Daum C."/>
            <person name="Ng V."/>
            <person name="Clum A."/>
            <person name="Steindorff A."/>
            <person name="Ohm R."/>
            <person name="Martin F."/>
            <person name="Silar P."/>
            <person name="Natvig D."/>
            <person name="Lalanne C."/>
            <person name="Gautier V."/>
            <person name="Ament-Velasquez S.L."/>
            <person name="Kruys A."/>
            <person name="Hutchinson M.I."/>
            <person name="Powell A.J."/>
            <person name="Barry K."/>
            <person name="Miller A.N."/>
            <person name="Grigoriev I.V."/>
            <person name="Debuchy R."/>
            <person name="Gladieux P."/>
            <person name="Thoren M.H."/>
            <person name="Johannesson H."/>
        </authorList>
    </citation>
    <scope>NUCLEOTIDE SEQUENCE</scope>
    <source>
        <strain evidence="3">CBS 314.62</strain>
    </source>
</reference>
<evidence type="ECO:0000256" key="1">
    <source>
        <dbReference type="SAM" id="SignalP"/>
    </source>
</evidence>
<dbReference type="InterPro" id="IPR056693">
    <property type="entry name" value="DUF7791"/>
</dbReference>
<accession>A0AAE0XAW3</accession>
<dbReference type="AlphaFoldDB" id="A0AAE0XAW3"/>
<dbReference type="SUPFAM" id="SSF52540">
    <property type="entry name" value="P-loop containing nucleoside triphosphate hydrolases"/>
    <property type="match status" value="1"/>
</dbReference>
<dbReference type="EMBL" id="JAULSO010000002">
    <property type="protein sequence ID" value="KAK3688957.1"/>
    <property type="molecule type" value="Genomic_DNA"/>
</dbReference>
<keyword evidence="4" id="KW-1185">Reference proteome</keyword>
<dbReference type="Proteomes" id="UP001270362">
    <property type="component" value="Unassembled WGS sequence"/>
</dbReference>
<dbReference type="PANTHER" id="PTHR10039">
    <property type="entry name" value="AMELOGENIN"/>
    <property type="match status" value="1"/>
</dbReference>
<dbReference type="Pfam" id="PF25053">
    <property type="entry name" value="DUF7791"/>
    <property type="match status" value="1"/>
</dbReference>
<organism evidence="3 4">
    <name type="scientific">Podospora appendiculata</name>
    <dbReference type="NCBI Taxonomy" id="314037"/>
    <lineage>
        <taxon>Eukaryota</taxon>
        <taxon>Fungi</taxon>
        <taxon>Dikarya</taxon>
        <taxon>Ascomycota</taxon>
        <taxon>Pezizomycotina</taxon>
        <taxon>Sordariomycetes</taxon>
        <taxon>Sordariomycetidae</taxon>
        <taxon>Sordariales</taxon>
        <taxon>Podosporaceae</taxon>
        <taxon>Podospora</taxon>
    </lineage>
</organism>
<gene>
    <name evidence="3" type="ORF">B0T22DRAFT_536012</name>
</gene>
<dbReference type="PANTHER" id="PTHR10039:SF5">
    <property type="entry name" value="NACHT DOMAIN-CONTAINING PROTEIN"/>
    <property type="match status" value="1"/>
</dbReference>
<name>A0AAE0XAW3_9PEZI</name>